<evidence type="ECO:0000256" key="1">
    <source>
        <dbReference type="SAM" id="Phobius"/>
    </source>
</evidence>
<comment type="caution">
    <text evidence="2">The sequence shown here is derived from an EMBL/GenBank/DDBJ whole genome shotgun (WGS) entry which is preliminary data.</text>
</comment>
<keyword evidence="1" id="KW-0472">Membrane</keyword>
<feature type="transmembrane region" description="Helical" evidence="1">
    <location>
        <begin position="43"/>
        <end position="63"/>
    </location>
</feature>
<organism evidence="2 3">
    <name type="scientific">Folsomia candida</name>
    <name type="common">Springtail</name>
    <dbReference type="NCBI Taxonomy" id="158441"/>
    <lineage>
        <taxon>Eukaryota</taxon>
        <taxon>Metazoa</taxon>
        <taxon>Ecdysozoa</taxon>
        <taxon>Arthropoda</taxon>
        <taxon>Hexapoda</taxon>
        <taxon>Collembola</taxon>
        <taxon>Entomobryomorpha</taxon>
        <taxon>Isotomoidea</taxon>
        <taxon>Isotomidae</taxon>
        <taxon>Proisotominae</taxon>
        <taxon>Folsomia</taxon>
    </lineage>
</organism>
<dbReference type="AlphaFoldDB" id="A0A226EC18"/>
<dbReference type="EMBL" id="LNIX01000005">
    <property type="protein sequence ID" value="OXA54748.1"/>
    <property type="molecule type" value="Genomic_DNA"/>
</dbReference>
<dbReference type="Proteomes" id="UP000198287">
    <property type="component" value="Unassembled WGS sequence"/>
</dbReference>
<evidence type="ECO:0000313" key="3">
    <source>
        <dbReference type="Proteomes" id="UP000198287"/>
    </source>
</evidence>
<feature type="transmembrane region" description="Helical" evidence="1">
    <location>
        <begin position="138"/>
        <end position="161"/>
    </location>
</feature>
<reference evidence="2 3" key="1">
    <citation type="submission" date="2015-12" db="EMBL/GenBank/DDBJ databases">
        <title>The genome of Folsomia candida.</title>
        <authorList>
            <person name="Faddeeva A."/>
            <person name="Derks M.F."/>
            <person name="Anvar Y."/>
            <person name="Smit S."/>
            <person name="Van Straalen N."/>
            <person name="Roelofs D."/>
        </authorList>
    </citation>
    <scope>NUCLEOTIDE SEQUENCE [LARGE SCALE GENOMIC DNA]</scope>
    <source>
        <strain evidence="2 3">VU population</strain>
        <tissue evidence="2">Whole body</tissue>
    </source>
</reference>
<gene>
    <name evidence="2" type="ORF">Fcan01_10775</name>
</gene>
<accession>A0A226EC18</accession>
<proteinExistence type="predicted"/>
<keyword evidence="3" id="KW-1185">Reference proteome</keyword>
<feature type="transmembrane region" description="Helical" evidence="1">
    <location>
        <begin position="75"/>
        <end position="93"/>
    </location>
</feature>
<keyword evidence="1" id="KW-1133">Transmembrane helix</keyword>
<name>A0A226EC18_FOLCA</name>
<evidence type="ECO:0000313" key="2">
    <source>
        <dbReference type="EMBL" id="OXA54748.1"/>
    </source>
</evidence>
<feature type="transmembrane region" description="Helical" evidence="1">
    <location>
        <begin position="200"/>
        <end position="227"/>
    </location>
</feature>
<sequence length="340" mass="39748">MYSNNFFKILHYSYILPTRIGACSLHINVKTRTFYITTASRRIFPILTFIMVALNIFVVLRTLEILYYKGYNHPDFNLCYVISIGYFLINVFAIFMSSMQNECCILANQIIKYCLLFQRRWMIKSYNPNELTCIPGRFLDTVILILHFLSVIAFLNILVYFGNPHLPIFLPTLLPQAEEAEMWNFEIKRNNWINLAFGSLMIYITIWSAHVVLTCTMLGCIFVCKYFVYFTSNKFQAQLLAWAALFHVGWTAWLEVIGSYNHISKNTLSSWKNLKFLTKTEKTYFQKYAKSCHTLIIGKRGVFTIKKLSVLNFTMAVTKGTFRSLLTIGRRRQICMLTYA</sequence>
<protein>
    <submittedName>
        <fullName evidence="2">Uncharacterized protein</fullName>
    </submittedName>
</protein>
<keyword evidence="1" id="KW-0812">Transmembrane</keyword>